<evidence type="ECO:0000313" key="3">
    <source>
        <dbReference type="Proteomes" id="UP000031121"/>
    </source>
</evidence>
<proteinExistence type="predicted"/>
<evidence type="ECO:0000313" key="2">
    <source>
        <dbReference type="EMBL" id="AJC12263.1"/>
    </source>
</evidence>
<dbReference type="EMBL" id="CP009302">
    <property type="protein sequence ID" value="AJC12263.1"/>
    <property type="molecule type" value="Genomic_DNA"/>
</dbReference>
<dbReference type="RefSeq" id="WP_039689456.1">
    <property type="nucleotide sequence ID" value="NZ_CP009302.1"/>
</dbReference>
<dbReference type="HOGENOM" id="CLU_2329333_0_0_11"/>
<dbReference type="AlphaFoldDB" id="A0A0A8B618"/>
<name>A0A0A8B618_9ACTN</name>
<protein>
    <submittedName>
        <fullName evidence="2">Uncharacterized protein</fullName>
    </submittedName>
</protein>
<feature type="compositionally biased region" description="Basic residues" evidence="1">
    <location>
        <begin position="80"/>
        <end position="92"/>
    </location>
</feature>
<feature type="region of interest" description="Disordered" evidence="1">
    <location>
        <begin position="73"/>
        <end position="92"/>
    </location>
</feature>
<gene>
    <name evidence="2" type="ORF">JI75_05900</name>
</gene>
<dbReference type="Proteomes" id="UP000031121">
    <property type="component" value="Chromosome"/>
</dbReference>
<keyword evidence="3" id="KW-1185">Reference proteome</keyword>
<accession>A0A0A8B618</accession>
<reference evidence="3" key="1">
    <citation type="submission" date="2014-08" db="EMBL/GenBank/DDBJ databases">
        <title>Coriobacteriaceae sp. complete genome.</title>
        <authorList>
            <person name="Looft T."/>
            <person name="Bayles D.O."/>
            <person name="Stanton T.B."/>
        </authorList>
    </citation>
    <scope>NUCLEOTIDE SEQUENCE [LARGE SCALE GENOMIC DNA]</scope>
    <source>
        <strain evidence="3">68-1-3</strain>
    </source>
</reference>
<organism evidence="2 3">
    <name type="scientific">Berryella intestinalis</name>
    <dbReference type="NCBI Taxonomy" id="1531429"/>
    <lineage>
        <taxon>Bacteria</taxon>
        <taxon>Bacillati</taxon>
        <taxon>Actinomycetota</taxon>
        <taxon>Coriobacteriia</taxon>
        <taxon>Eggerthellales</taxon>
        <taxon>Eggerthellaceae</taxon>
        <taxon>Berryella</taxon>
    </lineage>
</organism>
<dbReference type="KEGG" id="cbac:JI75_05900"/>
<sequence length="92" mass="10642">MTTYLAHYQSPAAADSRATGFFEFESDARCGSRENANHARLRMLELYGKEAVSWSIDRIEKKKAATEALDGQLELDFRPEKKKPRKAKKEYW</sequence>
<evidence type="ECO:0000256" key="1">
    <source>
        <dbReference type="SAM" id="MobiDB-lite"/>
    </source>
</evidence>
<reference evidence="2 3" key="2">
    <citation type="journal article" date="2015" name="Genome Announc.">
        <title>Complete Genome Sequence of Coriobacteriaceae Strain 68-1-3, a Novel Mucus-Degrading Isolate from the Swine Intestinal Tract.</title>
        <authorList>
            <person name="Looft T."/>
            <person name="Bayles D.O."/>
            <person name="Alt D.P."/>
            <person name="Stanton T.B."/>
        </authorList>
    </citation>
    <scope>NUCLEOTIDE SEQUENCE [LARGE SCALE GENOMIC DNA]</scope>
    <source>
        <strain evidence="2 3">68-1-3</strain>
    </source>
</reference>
<dbReference type="OrthoDB" id="3197251at2"/>